<proteinExistence type="predicted"/>
<evidence type="ECO:0000313" key="3">
    <source>
        <dbReference type="Proteomes" id="UP000053989"/>
    </source>
</evidence>
<dbReference type="FunCoup" id="A0A0C3EAR6">
    <property type="interactions" value="133"/>
</dbReference>
<reference evidence="2 3" key="1">
    <citation type="submission" date="2014-04" db="EMBL/GenBank/DDBJ databases">
        <authorList>
            <consortium name="DOE Joint Genome Institute"/>
            <person name="Kuo A."/>
            <person name="Kohler A."/>
            <person name="Nagy L.G."/>
            <person name="Floudas D."/>
            <person name="Copeland A."/>
            <person name="Barry K.W."/>
            <person name="Cichocki N."/>
            <person name="Veneault-Fourrey C."/>
            <person name="LaButti K."/>
            <person name="Lindquist E.A."/>
            <person name="Lipzen A."/>
            <person name="Lundell T."/>
            <person name="Morin E."/>
            <person name="Murat C."/>
            <person name="Sun H."/>
            <person name="Tunlid A."/>
            <person name="Henrissat B."/>
            <person name="Grigoriev I.V."/>
            <person name="Hibbett D.S."/>
            <person name="Martin F."/>
            <person name="Nordberg H.P."/>
            <person name="Cantor M.N."/>
            <person name="Hua S.X."/>
        </authorList>
    </citation>
    <scope>NUCLEOTIDE SEQUENCE [LARGE SCALE GENOMIC DNA]</scope>
    <source>
        <strain evidence="2 3">Foug A</strain>
    </source>
</reference>
<name>A0A0C3EAR6_9AGAM</name>
<dbReference type="GO" id="GO:0009651">
    <property type="term" value="P:response to salt stress"/>
    <property type="evidence" value="ECO:0007669"/>
    <property type="project" value="UniProtKB-ARBA"/>
</dbReference>
<dbReference type="Gene3D" id="3.40.50.1000">
    <property type="entry name" value="HAD superfamily/HAD-like"/>
    <property type="match status" value="1"/>
</dbReference>
<dbReference type="HOGENOM" id="CLU_020262_4_5_1"/>
<dbReference type="InterPro" id="IPR004274">
    <property type="entry name" value="FCP1_dom"/>
</dbReference>
<dbReference type="SMART" id="SM00577">
    <property type="entry name" value="CPDc"/>
    <property type="match status" value="1"/>
</dbReference>
<dbReference type="SUPFAM" id="SSF56784">
    <property type="entry name" value="HAD-like"/>
    <property type="match status" value="1"/>
</dbReference>
<sequence length="207" mass="23015">MEGDDEDALIMNGGAGIPIGPDGTPRPLLPPIAPQHVGRKCLVLDLDETLVHSSFKSIQHADYVVPVEIEYHWHNVYVIKRPGVDNFLKRMGEIYEVVVFTASLSKYADPVLDKLDIHHVVSHRLFRESCYNHKGNYVKDLSQLGRPIADTIIIDNSPASYIFHPNNAVPVSSWFNDPHDTELTDLCPFLADLGEVPDVRGVLDGGL</sequence>
<dbReference type="AlphaFoldDB" id="A0A0C3EAR6"/>
<dbReference type="EMBL" id="KN822025">
    <property type="protein sequence ID" value="KIM65061.1"/>
    <property type="molecule type" value="Genomic_DNA"/>
</dbReference>
<protein>
    <recommendedName>
        <fullName evidence="1">FCP1 homology domain-containing protein</fullName>
    </recommendedName>
</protein>
<dbReference type="GO" id="GO:0045944">
    <property type="term" value="P:positive regulation of transcription by RNA polymerase II"/>
    <property type="evidence" value="ECO:0007669"/>
    <property type="project" value="UniProtKB-ARBA"/>
</dbReference>
<dbReference type="GO" id="GO:0016791">
    <property type="term" value="F:phosphatase activity"/>
    <property type="evidence" value="ECO:0007669"/>
    <property type="project" value="InterPro"/>
</dbReference>
<feature type="domain" description="FCP1 homology" evidence="1">
    <location>
        <begin position="35"/>
        <end position="193"/>
    </location>
</feature>
<evidence type="ECO:0000259" key="1">
    <source>
        <dbReference type="PROSITE" id="PS50969"/>
    </source>
</evidence>
<keyword evidence="3" id="KW-1185">Reference proteome</keyword>
<dbReference type="Pfam" id="PF03031">
    <property type="entry name" value="NIF"/>
    <property type="match status" value="1"/>
</dbReference>
<organism evidence="2 3">
    <name type="scientific">Scleroderma citrinum Foug A</name>
    <dbReference type="NCBI Taxonomy" id="1036808"/>
    <lineage>
        <taxon>Eukaryota</taxon>
        <taxon>Fungi</taxon>
        <taxon>Dikarya</taxon>
        <taxon>Basidiomycota</taxon>
        <taxon>Agaricomycotina</taxon>
        <taxon>Agaricomycetes</taxon>
        <taxon>Agaricomycetidae</taxon>
        <taxon>Boletales</taxon>
        <taxon>Sclerodermatineae</taxon>
        <taxon>Sclerodermataceae</taxon>
        <taxon>Scleroderma</taxon>
    </lineage>
</organism>
<dbReference type="GO" id="GO:1904262">
    <property type="term" value="P:negative regulation of TORC1 signaling"/>
    <property type="evidence" value="ECO:0007669"/>
    <property type="project" value="UniProtKB-ARBA"/>
</dbReference>
<dbReference type="PANTHER" id="PTHR12210">
    <property type="entry name" value="DULLARD PROTEIN PHOSPHATASE"/>
    <property type="match status" value="1"/>
</dbReference>
<evidence type="ECO:0000313" key="2">
    <source>
        <dbReference type="EMBL" id="KIM65061.1"/>
    </source>
</evidence>
<dbReference type="InParanoid" id="A0A0C3EAR6"/>
<dbReference type="InterPro" id="IPR036412">
    <property type="entry name" value="HAD-like_sf"/>
</dbReference>
<dbReference type="FunFam" id="3.40.50.1000:FF:000043">
    <property type="entry name" value="General stress response phosphoprotein phosphatase Psr1/2"/>
    <property type="match status" value="1"/>
</dbReference>
<dbReference type="InterPro" id="IPR011948">
    <property type="entry name" value="Dullard_phosphatase"/>
</dbReference>
<dbReference type="PROSITE" id="PS50969">
    <property type="entry name" value="FCP1"/>
    <property type="match status" value="1"/>
</dbReference>
<dbReference type="InterPro" id="IPR050365">
    <property type="entry name" value="TIM50"/>
</dbReference>
<dbReference type="NCBIfam" id="TIGR02251">
    <property type="entry name" value="HIF-SF_euk"/>
    <property type="match status" value="1"/>
</dbReference>
<gene>
    <name evidence="2" type="ORF">SCLCIDRAFT_113907</name>
</gene>
<dbReference type="OrthoDB" id="277011at2759"/>
<dbReference type="Proteomes" id="UP000053989">
    <property type="component" value="Unassembled WGS sequence"/>
</dbReference>
<dbReference type="CDD" id="cd07521">
    <property type="entry name" value="HAD_FCP1-like"/>
    <property type="match status" value="1"/>
</dbReference>
<dbReference type="STRING" id="1036808.A0A0C3EAR6"/>
<reference evidence="3" key="2">
    <citation type="submission" date="2015-01" db="EMBL/GenBank/DDBJ databases">
        <title>Evolutionary Origins and Diversification of the Mycorrhizal Mutualists.</title>
        <authorList>
            <consortium name="DOE Joint Genome Institute"/>
            <consortium name="Mycorrhizal Genomics Consortium"/>
            <person name="Kohler A."/>
            <person name="Kuo A."/>
            <person name="Nagy L.G."/>
            <person name="Floudas D."/>
            <person name="Copeland A."/>
            <person name="Barry K.W."/>
            <person name="Cichocki N."/>
            <person name="Veneault-Fourrey C."/>
            <person name="LaButti K."/>
            <person name="Lindquist E.A."/>
            <person name="Lipzen A."/>
            <person name="Lundell T."/>
            <person name="Morin E."/>
            <person name="Murat C."/>
            <person name="Riley R."/>
            <person name="Ohm R."/>
            <person name="Sun H."/>
            <person name="Tunlid A."/>
            <person name="Henrissat B."/>
            <person name="Grigoriev I.V."/>
            <person name="Hibbett D.S."/>
            <person name="Martin F."/>
        </authorList>
    </citation>
    <scope>NUCLEOTIDE SEQUENCE [LARGE SCALE GENOMIC DNA]</scope>
    <source>
        <strain evidence="3">Foug A</strain>
    </source>
</reference>
<accession>A0A0C3EAR6</accession>
<dbReference type="InterPro" id="IPR023214">
    <property type="entry name" value="HAD_sf"/>
</dbReference>
<dbReference type="GO" id="GO:0034198">
    <property type="term" value="P:cellular response to amino acid starvation"/>
    <property type="evidence" value="ECO:0007669"/>
    <property type="project" value="UniProtKB-ARBA"/>
</dbReference>